<keyword evidence="4" id="KW-0378">Hydrolase</keyword>
<comment type="catalytic activity">
    <reaction evidence="1">
        <text>Hydrolysis of DNA containing ring-opened 7-methylguanine residues, releasing 2,6-diamino-4-hydroxy-5-(N-methyl)formamidopyrimidine.</text>
        <dbReference type="EC" id="3.2.2.23"/>
    </reaction>
</comment>
<evidence type="ECO:0000256" key="6">
    <source>
        <dbReference type="ARBA" id="ARBA00023204"/>
    </source>
</evidence>
<evidence type="ECO:0000256" key="3">
    <source>
        <dbReference type="ARBA" id="ARBA00022763"/>
    </source>
</evidence>
<dbReference type="AlphaFoldDB" id="A0AA38RZQ1"/>
<dbReference type="Gene3D" id="3.20.190.10">
    <property type="entry name" value="MutM-like, N-terminal"/>
    <property type="match status" value="1"/>
</dbReference>
<dbReference type="PROSITE" id="PS51068">
    <property type="entry name" value="FPG_CAT"/>
    <property type="match status" value="1"/>
</dbReference>
<reference evidence="12" key="1">
    <citation type="submission" date="2022-07" db="EMBL/GenBank/DDBJ databases">
        <title>Fungi with potential for degradation of polypropylene.</title>
        <authorList>
            <person name="Gostincar C."/>
        </authorList>
    </citation>
    <scope>NUCLEOTIDE SEQUENCE</scope>
    <source>
        <strain evidence="12">EXF-13287</strain>
    </source>
</reference>
<evidence type="ECO:0000256" key="5">
    <source>
        <dbReference type="ARBA" id="ARBA00023125"/>
    </source>
</evidence>
<evidence type="ECO:0000256" key="10">
    <source>
        <dbReference type="SAM" id="MobiDB-lite"/>
    </source>
</evidence>
<dbReference type="SUPFAM" id="SSF46946">
    <property type="entry name" value="S13-like H2TH domain"/>
    <property type="match status" value="1"/>
</dbReference>
<proteinExistence type="inferred from homology"/>
<name>A0AA38RZQ1_9PEZI</name>
<keyword evidence="3" id="KW-0227">DNA damage</keyword>
<keyword evidence="8" id="KW-0511">Multifunctional enzyme</keyword>
<keyword evidence="9" id="KW-0326">Glycosidase</keyword>
<dbReference type="GO" id="GO:0006284">
    <property type="term" value="P:base-excision repair"/>
    <property type="evidence" value="ECO:0007669"/>
    <property type="project" value="InterPro"/>
</dbReference>
<evidence type="ECO:0000256" key="8">
    <source>
        <dbReference type="ARBA" id="ARBA00023268"/>
    </source>
</evidence>
<evidence type="ECO:0000313" key="12">
    <source>
        <dbReference type="EMBL" id="KAJ9151042.1"/>
    </source>
</evidence>
<dbReference type="InterPro" id="IPR015886">
    <property type="entry name" value="H2TH_FPG"/>
</dbReference>
<keyword evidence="13" id="KW-1185">Reference proteome</keyword>
<evidence type="ECO:0000256" key="7">
    <source>
        <dbReference type="ARBA" id="ARBA00023239"/>
    </source>
</evidence>
<dbReference type="FunFam" id="1.10.8.50:FF:000009">
    <property type="entry name" value="Formamidopyrimidine-DNA glycosylase"/>
    <property type="match status" value="1"/>
</dbReference>
<evidence type="ECO:0000256" key="9">
    <source>
        <dbReference type="ARBA" id="ARBA00023295"/>
    </source>
</evidence>
<dbReference type="Proteomes" id="UP001174691">
    <property type="component" value="Unassembled WGS sequence"/>
</dbReference>
<feature type="compositionally biased region" description="Basic residues" evidence="10">
    <location>
        <begin position="402"/>
        <end position="411"/>
    </location>
</feature>
<dbReference type="EMBL" id="JANBVN010000067">
    <property type="protein sequence ID" value="KAJ9151042.1"/>
    <property type="molecule type" value="Genomic_DNA"/>
</dbReference>
<gene>
    <name evidence="12" type="ORF">NKR19_g5083</name>
</gene>
<dbReference type="Pfam" id="PF06831">
    <property type="entry name" value="H2TH"/>
    <property type="match status" value="1"/>
</dbReference>
<protein>
    <submittedName>
        <fullName evidence="12">Formamidopyrimidine-DNA glycosylase</fullName>
    </submittedName>
</protein>
<comment type="caution">
    <text evidence="12">The sequence shown here is derived from an EMBL/GenBank/DDBJ whole genome shotgun (WGS) entry which is preliminary data.</text>
</comment>
<dbReference type="SMART" id="SM01232">
    <property type="entry name" value="H2TH"/>
    <property type="match status" value="1"/>
</dbReference>
<evidence type="ECO:0000313" key="13">
    <source>
        <dbReference type="Proteomes" id="UP001174691"/>
    </source>
</evidence>
<organism evidence="12 13">
    <name type="scientific">Coniochaeta hoffmannii</name>
    <dbReference type="NCBI Taxonomy" id="91930"/>
    <lineage>
        <taxon>Eukaryota</taxon>
        <taxon>Fungi</taxon>
        <taxon>Dikarya</taxon>
        <taxon>Ascomycota</taxon>
        <taxon>Pezizomycotina</taxon>
        <taxon>Sordariomycetes</taxon>
        <taxon>Sordariomycetidae</taxon>
        <taxon>Coniochaetales</taxon>
        <taxon>Coniochaetaceae</taxon>
        <taxon>Coniochaeta</taxon>
    </lineage>
</organism>
<feature type="compositionally biased region" description="Basic residues" evidence="10">
    <location>
        <begin position="315"/>
        <end position="326"/>
    </location>
</feature>
<feature type="domain" description="Formamidopyrimidine-DNA glycosylase catalytic" evidence="11">
    <location>
        <begin position="2"/>
        <end position="136"/>
    </location>
</feature>
<evidence type="ECO:0000256" key="2">
    <source>
        <dbReference type="ARBA" id="ARBA00009409"/>
    </source>
</evidence>
<dbReference type="SMART" id="SM00898">
    <property type="entry name" value="Fapy_DNA_glyco"/>
    <property type="match status" value="1"/>
</dbReference>
<dbReference type="GO" id="GO:0003906">
    <property type="term" value="F:DNA-(apurinic or apyrimidinic site) endonuclease activity"/>
    <property type="evidence" value="ECO:0007669"/>
    <property type="project" value="InterPro"/>
</dbReference>
<evidence type="ECO:0000259" key="11">
    <source>
        <dbReference type="PROSITE" id="PS51068"/>
    </source>
</evidence>
<dbReference type="PANTHER" id="PTHR22993:SF9">
    <property type="entry name" value="FORMAMIDOPYRIMIDINE-DNA GLYCOSYLASE"/>
    <property type="match status" value="1"/>
</dbReference>
<comment type="similarity">
    <text evidence="2">Belongs to the FPG family.</text>
</comment>
<feature type="region of interest" description="Disordered" evidence="10">
    <location>
        <begin position="290"/>
        <end position="411"/>
    </location>
</feature>
<dbReference type="GO" id="GO:0008534">
    <property type="term" value="F:oxidized purine nucleobase lesion DNA N-glycosylase activity"/>
    <property type="evidence" value="ECO:0007669"/>
    <property type="project" value="UniProtKB-EC"/>
</dbReference>
<dbReference type="InterPro" id="IPR010979">
    <property type="entry name" value="Ribosomal_uS13-like_H2TH"/>
</dbReference>
<dbReference type="GO" id="GO:0008270">
    <property type="term" value="F:zinc ion binding"/>
    <property type="evidence" value="ECO:0007669"/>
    <property type="project" value="InterPro"/>
</dbReference>
<dbReference type="InterPro" id="IPR035937">
    <property type="entry name" value="FPG_N"/>
</dbReference>
<dbReference type="CDD" id="cd08972">
    <property type="entry name" value="PF_Nei_N"/>
    <property type="match status" value="1"/>
</dbReference>
<dbReference type="GO" id="GO:0016829">
    <property type="term" value="F:lyase activity"/>
    <property type="evidence" value="ECO:0007669"/>
    <property type="project" value="UniProtKB-KW"/>
</dbReference>
<keyword evidence="7" id="KW-0456">Lyase</keyword>
<dbReference type="GO" id="GO:0003684">
    <property type="term" value="F:damaged DNA binding"/>
    <property type="evidence" value="ECO:0007669"/>
    <property type="project" value="InterPro"/>
</dbReference>
<accession>A0AA38RZQ1</accession>
<dbReference type="PANTHER" id="PTHR22993">
    <property type="entry name" value="FORMAMIDOPYRIMIDINE-DNA GLYCOSYLASE"/>
    <property type="match status" value="1"/>
</dbReference>
<evidence type="ECO:0000256" key="4">
    <source>
        <dbReference type="ARBA" id="ARBA00022801"/>
    </source>
</evidence>
<keyword evidence="6" id="KW-0234">DNA repair</keyword>
<keyword evidence="5" id="KW-0238">DNA-binding</keyword>
<dbReference type="InterPro" id="IPR012319">
    <property type="entry name" value="FPG_cat"/>
</dbReference>
<dbReference type="Gene3D" id="1.10.8.50">
    <property type="match status" value="1"/>
</dbReference>
<dbReference type="GO" id="GO:0005634">
    <property type="term" value="C:nucleus"/>
    <property type="evidence" value="ECO:0007669"/>
    <property type="project" value="TreeGrafter"/>
</dbReference>
<evidence type="ECO:0000256" key="1">
    <source>
        <dbReference type="ARBA" id="ARBA00001668"/>
    </source>
</evidence>
<feature type="compositionally biased region" description="Acidic residues" evidence="10">
    <location>
        <begin position="348"/>
        <end position="359"/>
    </location>
</feature>
<dbReference type="Pfam" id="PF01149">
    <property type="entry name" value="Fapy_DNA_glyco"/>
    <property type="match status" value="1"/>
</dbReference>
<sequence length="411" mass="46477">MPEIAEIARIVHYLRQHLVGKTIKSVDALDDPIIFGKVGTSGSEVAAALTGKKVVSAGNQGKYFWLEMNKPPHPVMHFGMTGWIHIKGDRTAYTNYYKKMKDGEADQWPPKFWKFQLETEGDPSVEIAFTDPRRLARVRLVDCPGKEIRKHSPLVENGPDPVVDTDIFTEEFLRKKMKARHVPIKALLLDQKTLSGIGNWVGDEVLYHAKLHPEQYCDEFNDGEIKRLYESIRYVCQTAVDKLGDSDQFPEDWIFHHRWGKGKGASHMPNGDKLAFITVGGRTSCYAPEVQKKTGHIPPGVKEEPVVSDDEQPAKKKGKSKPKLKKEHVDEEENRPKKQKRASKAEPKEEEVDEDEDEEPQTKKRKAESGPVKTGRVTNGKTATTPKEEKEAAERKPDAGNRRRSGRLSTK</sequence>
<feature type="compositionally biased region" description="Basic and acidic residues" evidence="10">
    <location>
        <begin position="386"/>
        <end position="401"/>
    </location>
</feature>
<dbReference type="SUPFAM" id="SSF81624">
    <property type="entry name" value="N-terminal domain of MutM-like DNA repair proteins"/>
    <property type="match status" value="1"/>
</dbReference>